<gene>
    <name evidence="2" type="ORF">J2S41_003909</name>
</gene>
<sequence>MNGQLQDSRIDVKVVLCGLWVTTLLVFAYVDIFGFYRADLINGVLAGRVAGLTIDQVFLVLTTLYIAAAALMVTVSLLAPARINRITNIAVSLFYVATAGASLIGETWAYYIIGILIQISLLLVITRVAWTWPRHTPANP</sequence>
<dbReference type="EMBL" id="JAVDYB010000001">
    <property type="protein sequence ID" value="MDR7277131.1"/>
    <property type="molecule type" value="Genomic_DNA"/>
</dbReference>
<feature type="transmembrane region" description="Helical" evidence="1">
    <location>
        <begin position="12"/>
        <end position="36"/>
    </location>
</feature>
<protein>
    <submittedName>
        <fullName evidence="2">Uncharacterized protein</fullName>
    </submittedName>
</protein>
<dbReference type="RefSeq" id="WP_310369332.1">
    <property type="nucleotide sequence ID" value="NZ_JAVDYB010000001.1"/>
</dbReference>
<keyword evidence="1" id="KW-0812">Transmembrane</keyword>
<dbReference type="AlphaFoldDB" id="A0AAE3YSP3"/>
<dbReference type="InterPro" id="IPR046289">
    <property type="entry name" value="DUF6326"/>
</dbReference>
<keyword evidence="1" id="KW-1133">Transmembrane helix</keyword>
<feature type="transmembrane region" description="Helical" evidence="1">
    <location>
        <begin position="56"/>
        <end position="79"/>
    </location>
</feature>
<evidence type="ECO:0000313" key="3">
    <source>
        <dbReference type="Proteomes" id="UP001183643"/>
    </source>
</evidence>
<organism evidence="2 3">
    <name type="scientific">Catenuloplanes atrovinosus</name>
    <dbReference type="NCBI Taxonomy" id="137266"/>
    <lineage>
        <taxon>Bacteria</taxon>
        <taxon>Bacillati</taxon>
        <taxon>Actinomycetota</taxon>
        <taxon>Actinomycetes</taxon>
        <taxon>Micromonosporales</taxon>
        <taxon>Micromonosporaceae</taxon>
        <taxon>Catenuloplanes</taxon>
    </lineage>
</organism>
<reference evidence="2" key="1">
    <citation type="submission" date="2023-07" db="EMBL/GenBank/DDBJ databases">
        <title>Sequencing the genomes of 1000 actinobacteria strains.</title>
        <authorList>
            <person name="Klenk H.-P."/>
        </authorList>
    </citation>
    <scope>NUCLEOTIDE SEQUENCE</scope>
    <source>
        <strain evidence="2">DSM 44707</strain>
    </source>
</reference>
<proteinExistence type="predicted"/>
<dbReference type="Pfam" id="PF19851">
    <property type="entry name" value="DUF6326"/>
    <property type="match status" value="1"/>
</dbReference>
<name>A0AAE3YSP3_9ACTN</name>
<evidence type="ECO:0000313" key="2">
    <source>
        <dbReference type="EMBL" id="MDR7277131.1"/>
    </source>
</evidence>
<dbReference type="Proteomes" id="UP001183643">
    <property type="component" value="Unassembled WGS sequence"/>
</dbReference>
<keyword evidence="1" id="KW-0472">Membrane</keyword>
<feature type="transmembrane region" description="Helical" evidence="1">
    <location>
        <begin position="110"/>
        <end position="130"/>
    </location>
</feature>
<evidence type="ECO:0000256" key="1">
    <source>
        <dbReference type="SAM" id="Phobius"/>
    </source>
</evidence>
<feature type="transmembrane region" description="Helical" evidence="1">
    <location>
        <begin position="86"/>
        <end position="104"/>
    </location>
</feature>
<keyword evidence="3" id="KW-1185">Reference proteome</keyword>
<accession>A0AAE3YSP3</accession>
<comment type="caution">
    <text evidence="2">The sequence shown here is derived from an EMBL/GenBank/DDBJ whole genome shotgun (WGS) entry which is preliminary data.</text>
</comment>